<evidence type="ECO:0000313" key="2">
    <source>
        <dbReference type="Proteomes" id="UP000054248"/>
    </source>
</evidence>
<proteinExistence type="predicted"/>
<dbReference type="OrthoDB" id="3193513at2759"/>
<dbReference type="EMBL" id="KN822990">
    <property type="protein sequence ID" value="KIO28817.1"/>
    <property type="molecule type" value="Genomic_DNA"/>
</dbReference>
<gene>
    <name evidence="1" type="ORF">M407DRAFT_176861</name>
</gene>
<dbReference type="HOGENOM" id="CLU_1723667_0_0_1"/>
<accession>A0A0C3M573</accession>
<sequence>MPLPTSLIYSNLVSLHILDNLCDTCRDDGGNQMYVLASLINLCSRLRELGLRCGHHEREATMDCLIRLSLVVPSFAMFGPVLMPDPGVAFHAGVRSLLIYGPTFRCPAIDHHIFPCVEEVTVKGWVDDCPWAPSLLFPPLGTGNRLVIILIP</sequence>
<name>A0A0C3M573_9AGAM</name>
<keyword evidence="2" id="KW-1185">Reference proteome</keyword>
<dbReference type="AlphaFoldDB" id="A0A0C3M573"/>
<evidence type="ECO:0000313" key="1">
    <source>
        <dbReference type="EMBL" id="KIO28817.1"/>
    </source>
</evidence>
<organism evidence="1 2">
    <name type="scientific">Tulasnella calospora MUT 4182</name>
    <dbReference type="NCBI Taxonomy" id="1051891"/>
    <lineage>
        <taxon>Eukaryota</taxon>
        <taxon>Fungi</taxon>
        <taxon>Dikarya</taxon>
        <taxon>Basidiomycota</taxon>
        <taxon>Agaricomycotina</taxon>
        <taxon>Agaricomycetes</taxon>
        <taxon>Cantharellales</taxon>
        <taxon>Tulasnellaceae</taxon>
        <taxon>Tulasnella</taxon>
    </lineage>
</organism>
<reference evidence="1 2" key="1">
    <citation type="submission" date="2014-04" db="EMBL/GenBank/DDBJ databases">
        <authorList>
            <consortium name="DOE Joint Genome Institute"/>
            <person name="Kuo A."/>
            <person name="Girlanda M."/>
            <person name="Perotto S."/>
            <person name="Kohler A."/>
            <person name="Nagy L.G."/>
            <person name="Floudas D."/>
            <person name="Copeland A."/>
            <person name="Barry K.W."/>
            <person name="Cichocki N."/>
            <person name="Veneault-Fourrey C."/>
            <person name="LaButti K."/>
            <person name="Lindquist E.A."/>
            <person name="Lipzen A."/>
            <person name="Lundell T."/>
            <person name="Morin E."/>
            <person name="Murat C."/>
            <person name="Sun H."/>
            <person name="Tunlid A."/>
            <person name="Henrissat B."/>
            <person name="Grigoriev I.V."/>
            <person name="Hibbett D.S."/>
            <person name="Martin F."/>
            <person name="Nordberg H.P."/>
            <person name="Cantor M.N."/>
            <person name="Hua S.X."/>
        </authorList>
    </citation>
    <scope>NUCLEOTIDE SEQUENCE [LARGE SCALE GENOMIC DNA]</scope>
    <source>
        <strain evidence="1 2">MUT 4182</strain>
    </source>
</reference>
<reference evidence="2" key="2">
    <citation type="submission" date="2015-01" db="EMBL/GenBank/DDBJ databases">
        <title>Evolutionary Origins and Diversification of the Mycorrhizal Mutualists.</title>
        <authorList>
            <consortium name="DOE Joint Genome Institute"/>
            <consortium name="Mycorrhizal Genomics Consortium"/>
            <person name="Kohler A."/>
            <person name="Kuo A."/>
            <person name="Nagy L.G."/>
            <person name="Floudas D."/>
            <person name="Copeland A."/>
            <person name="Barry K.W."/>
            <person name="Cichocki N."/>
            <person name="Veneault-Fourrey C."/>
            <person name="LaButti K."/>
            <person name="Lindquist E.A."/>
            <person name="Lipzen A."/>
            <person name="Lundell T."/>
            <person name="Morin E."/>
            <person name="Murat C."/>
            <person name="Riley R."/>
            <person name="Ohm R."/>
            <person name="Sun H."/>
            <person name="Tunlid A."/>
            <person name="Henrissat B."/>
            <person name="Grigoriev I.V."/>
            <person name="Hibbett D.S."/>
            <person name="Martin F."/>
        </authorList>
    </citation>
    <scope>NUCLEOTIDE SEQUENCE [LARGE SCALE GENOMIC DNA]</scope>
    <source>
        <strain evidence="2">MUT 4182</strain>
    </source>
</reference>
<dbReference type="Proteomes" id="UP000054248">
    <property type="component" value="Unassembled WGS sequence"/>
</dbReference>
<protein>
    <submittedName>
        <fullName evidence="1">Uncharacterized protein</fullName>
    </submittedName>
</protein>